<organism evidence="1 2">
    <name type="scientific">Methylobacterium durans</name>
    <dbReference type="NCBI Taxonomy" id="2202825"/>
    <lineage>
        <taxon>Bacteria</taxon>
        <taxon>Pseudomonadati</taxon>
        <taxon>Pseudomonadota</taxon>
        <taxon>Alphaproteobacteria</taxon>
        <taxon>Hyphomicrobiales</taxon>
        <taxon>Methylobacteriaceae</taxon>
        <taxon>Methylobacterium</taxon>
    </lineage>
</organism>
<dbReference type="RefSeq" id="WP_109893686.1">
    <property type="nucleotide sequence ID" value="NZ_CP029550.1"/>
</dbReference>
<protein>
    <submittedName>
        <fullName evidence="1">Uncharacterized protein</fullName>
    </submittedName>
</protein>
<name>A0A2U8WAH8_9HYPH</name>
<gene>
    <name evidence="1" type="ORF">DK389_25000</name>
</gene>
<evidence type="ECO:0000313" key="2">
    <source>
        <dbReference type="Proteomes" id="UP000245926"/>
    </source>
</evidence>
<accession>A0A2U8WAH8</accession>
<sequence length="74" mass="7927">MTPTERAALEDARAACLASAEAIAAVLAGAEPLAARPGRDPFVRLKVIASAWGITEGGVYKQLPRLRRENPEWV</sequence>
<dbReference type="Proteomes" id="UP000245926">
    <property type="component" value="Chromosome"/>
</dbReference>
<keyword evidence="2" id="KW-1185">Reference proteome</keyword>
<dbReference type="AlphaFoldDB" id="A0A2U8WAH8"/>
<evidence type="ECO:0000313" key="1">
    <source>
        <dbReference type="EMBL" id="AWN43154.1"/>
    </source>
</evidence>
<reference evidence="2" key="1">
    <citation type="submission" date="2018-05" db="EMBL/GenBank/DDBJ databases">
        <title>Complete Genome Sequence of Methylobacterium sp. 17SD2-17.</title>
        <authorList>
            <person name="Srinivasan S."/>
        </authorList>
    </citation>
    <scope>NUCLEOTIDE SEQUENCE [LARGE SCALE GENOMIC DNA]</scope>
    <source>
        <strain evidence="2">17SD2-17</strain>
    </source>
</reference>
<dbReference type="EMBL" id="CP029550">
    <property type="protein sequence ID" value="AWN43154.1"/>
    <property type="molecule type" value="Genomic_DNA"/>
</dbReference>
<proteinExistence type="predicted"/>
<dbReference type="KEGG" id="mets:DK389_25000"/>